<dbReference type="RefSeq" id="XP_009514737.1">
    <property type="nucleotide sequence ID" value="XM_009516442.1"/>
</dbReference>
<evidence type="ECO:0000256" key="1">
    <source>
        <dbReference type="SAM" id="MobiDB-lite"/>
    </source>
</evidence>
<organism evidence="2 3">
    <name type="scientific">Phytophthora sojae (strain P6497)</name>
    <name type="common">Soybean stem and root rot agent</name>
    <name type="synonym">Phytophthora megasperma f. sp. glycines</name>
    <dbReference type="NCBI Taxonomy" id="1094619"/>
    <lineage>
        <taxon>Eukaryota</taxon>
        <taxon>Sar</taxon>
        <taxon>Stramenopiles</taxon>
        <taxon>Oomycota</taxon>
        <taxon>Peronosporomycetes</taxon>
        <taxon>Peronosporales</taxon>
        <taxon>Peronosporaceae</taxon>
        <taxon>Phytophthora</taxon>
    </lineage>
</organism>
<accession>G4YGY1</accession>
<protein>
    <submittedName>
        <fullName evidence="2">Uncharacterized protein</fullName>
    </submittedName>
</protein>
<proteinExistence type="predicted"/>
<feature type="region of interest" description="Disordered" evidence="1">
    <location>
        <begin position="103"/>
        <end position="122"/>
    </location>
</feature>
<sequence length="179" mass="19515">MSPSDTTAVATSVAGSVAANANNFIVCPVEQPRRTDLGVHVLRIETNTCEASNCDAWPLDDQRQDQQRARNGRSILTTIWLVKRAAYGVAEVAAAVVDEASPSSQELKDLGEPTAAESRVTNESEVIVQSTCKWSSLLKPATMRPELFVPTSVAETTLQWKNDKHVKVKGMDGTRHREP</sequence>
<gene>
    <name evidence="2" type="ORF">PHYSODRAFT_321268</name>
</gene>
<keyword evidence="3" id="KW-1185">Reference proteome</keyword>
<dbReference type="AlphaFoldDB" id="G4YGY1"/>
<dbReference type="InParanoid" id="G4YGY1"/>
<name>G4YGY1_PHYSP</name>
<evidence type="ECO:0000313" key="2">
    <source>
        <dbReference type="EMBL" id="EGZ27462.1"/>
    </source>
</evidence>
<dbReference type="KEGG" id="psoj:PHYSODRAFT_321268"/>
<dbReference type="GeneID" id="20644606"/>
<reference evidence="2 3" key="1">
    <citation type="journal article" date="2006" name="Science">
        <title>Phytophthora genome sequences uncover evolutionary origins and mechanisms of pathogenesis.</title>
        <authorList>
            <person name="Tyler B.M."/>
            <person name="Tripathy S."/>
            <person name="Zhang X."/>
            <person name="Dehal P."/>
            <person name="Jiang R.H."/>
            <person name="Aerts A."/>
            <person name="Arredondo F.D."/>
            <person name="Baxter L."/>
            <person name="Bensasson D."/>
            <person name="Beynon J.L."/>
            <person name="Chapman J."/>
            <person name="Damasceno C.M."/>
            <person name="Dorrance A.E."/>
            <person name="Dou D."/>
            <person name="Dickerman A.W."/>
            <person name="Dubchak I.L."/>
            <person name="Garbelotto M."/>
            <person name="Gijzen M."/>
            <person name="Gordon S.G."/>
            <person name="Govers F."/>
            <person name="Grunwald N.J."/>
            <person name="Huang W."/>
            <person name="Ivors K.L."/>
            <person name="Jones R.W."/>
            <person name="Kamoun S."/>
            <person name="Krampis K."/>
            <person name="Lamour K.H."/>
            <person name="Lee M.K."/>
            <person name="McDonald W.H."/>
            <person name="Medina M."/>
            <person name="Meijer H.J."/>
            <person name="Nordberg E.K."/>
            <person name="Maclean D.J."/>
            <person name="Ospina-Giraldo M.D."/>
            <person name="Morris P.F."/>
            <person name="Phuntumart V."/>
            <person name="Putnam N.H."/>
            <person name="Rash S."/>
            <person name="Rose J.K."/>
            <person name="Sakihama Y."/>
            <person name="Salamov A.A."/>
            <person name="Savidor A."/>
            <person name="Scheuring C.F."/>
            <person name="Smith B.M."/>
            <person name="Sobral B.W."/>
            <person name="Terry A."/>
            <person name="Torto-Alalibo T.A."/>
            <person name="Win J."/>
            <person name="Xu Z."/>
            <person name="Zhang H."/>
            <person name="Grigoriev I.V."/>
            <person name="Rokhsar D.S."/>
            <person name="Boore J.L."/>
        </authorList>
    </citation>
    <scope>NUCLEOTIDE SEQUENCE [LARGE SCALE GENOMIC DNA]</scope>
    <source>
        <strain evidence="2 3">P6497</strain>
    </source>
</reference>
<dbReference type="Proteomes" id="UP000002640">
    <property type="component" value="Unassembled WGS sequence"/>
</dbReference>
<dbReference type="EMBL" id="JH159151">
    <property type="protein sequence ID" value="EGZ27462.1"/>
    <property type="molecule type" value="Genomic_DNA"/>
</dbReference>
<evidence type="ECO:0000313" key="3">
    <source>
        <dbReference type="Proteomes" id="UP000002640"/>
    </source>
</evidence>